<dbReference type="AlphaFoldDB" id="A0A1C0ZX84"/>
<sequence>MGNGMIGAMILKDSPQDLAWELGRNDVVAHNHLTGIDWSVPRVPIGDMLLRPRGKIQEETMRLSLWHAEATGMMTTDQGTLEWRSIAHARMDCLMIEWKSTGRESALVGFRPRHGVSPRLEFQPHNLSRRFLPPPPLQLTQQGTQISIQTFVKEQEDGTVISEGACVVAWKEINYSESHGVVYVSIANSYYDESAIDDALRTIDSATKLCLEDSLETHRAWWHDYYPASFISIPDKYWEGMYWIQMYKLASAVREDTPVLDNQGPWLTQSAWPGTWWNLNVQLSYLSVYKANRLSIGESLIGNLERYQENLRQNAIPIGLDDGAYIERQSSVHLISPCLKPDFEYGNLPWALHNVWRHYRSTMDETFLKDRLYPLLRASMNVYLHISFRGEDGYLHLPKTVSPEYPGPENSTAYPSEDANYDLALFRWGCQALLTANDQLRLGDPLEERWREVLRDLTPYPIDNNGFKVGKDVPFAVSHRHYSHLLMFFPLHLVHADQPEYAELIKKSISHWIDLMGGLQGYSYTGAACMAATLGDGNQTLAYLTEFRRFLYPNSMYAELSPVIETPLSSAECIHYMLMQCWGDMIRIFPAVPDEWKEIAFGKLLAEGAFEVSGRWKKGKTEFVVIKSLAGAPLKIMPNLVGPLETSGERIFSVTEMSPGVYEIDLKQGETVLLYSGSLPEEIGIGPVSNL</sequence>
<evidence type="ECO:0000313" key="4">
    <source>
        <dbReference type="Proteomes" id="UP000093309"/>
    </source>
</evidence>
<proteinExistence type="predicted"/>
<dbReference type="InterPro" id="IPR054363">
    <property type="entry name" value="GH95_cat"/>
</dbReference>
<dbReference type="EMBL" id="LYPC01000027">
    <property type="protein sequence ID" value="OCT12724.1"/>
    <property type="molecule type" value="Genomic_DNA"/>
</dbReference>
<evidence type="ECO:0008006" key="5">
    <source>
        <dbReference type="Google" id="ProtNLM"/>
    </source>
</evidence>
<dbReference type="SUPFAM" id="SSF48208">
    <property type="entry name" value="Six-hairpin glycosidases"/>
    <property type="match status" value="1"/>
</dbReference>
<comment type="caution">
    <text evidence="3">The sequence shown here is derived from an EMBL/GenBank/DDBJ whole genome shotgun (WGS) entry which is preliminary data.</text>
</comment>
<dbReference type="Gene3D" id="1.50.10.10">
    <property type="match status" value="1"/>
</dbReference>
<evidence type="ECO:0000259" key="2">
    <source>
        <dbReference type="Pfam" id="PF22124"/>
    </source>
</evidence>
<dbReference type="PANTHER" id="PTHR31084">
    <property type="entry name" value="ALPHA-L-FUCOSIDASE 2"/>
    <property type="match status" value="1"/>
</dbReference>
<protein>
    <recommendedName>
        <fullName evidence="5">Alpha-L-fucosidase</fullName>
    </recommendedName>
</protein>
<dbReference type="InterPro" id="IPR012341">
    <property type="entry name" value="6hp_glycosidase-like_sf"/>
</dbReference>
<dbReference type="InterPro" id="IPR008928">
    <property type="entry name" value="6-hairpin_glycosidase_sf"/>
</dbReference>
<dbReference type="Pfam" id="PF21307">
    <property type="entry name" value="Glyco_hydro_95_C"/>
    <property type="match status" value="1"/>
</dbReference>
<gene>
    <name evidence="3" type="ORF">A8709_28535</name>
</gene>
<organism evidence="3 4">
    <name type="scientific">Paenibacillus pectinilyticus</name>
    <dbReference type="NCBI Taxonomy" id="512399"/>
    <lineage>
        <taxon>Bacteria</taxon>
        <taxon>Bacillati</taxon>
        <taxon>Bacillota</taxon>
        <taxon>Bacilli</taxon>
        <taxon>Bacillales</taxon>
        <taxon>Paenibacillaceae</taxon>
        <taxon>Paenibacillus</taxon>
    </lineage>
</organism>
<feature type="domain" description="Alpha fucosidase A-like C-terminal" evidence="1">
    <location>
        <begin position="581"/>
        <end position="671"/>
    </location>
</feature>
<dbReference type="Proteomes" id="UP000093309">
    <property type="component" value="Unassembled WGS sequence"/>
</dbReference>
<name>A0A1C0ZX84_9BACL</name>
<accession>A0A1C0ZX84</accession>
<evidence type="ECO:0000313" key="3">
    <source>
        <dbReference type="EMBL" id="OCT12724.1"/>
    </source>
</evidence>
<dbReference type="GO" id="GO:0005975">
    <property type="term" value="P:carbohydrate metabolic process"/>
    <property type="evidence" value="ECO:0007669"/>
    <property type="project" value="InterPro"/>
</dbReference>
<feature type="domain" description="Glycosyl hydrolase family 95 catalytic" evidence="2">
    <location>
        <begin position="247"/>
        <end position="556"/>
    </location>
</feature>
<dbReference type="PANTHER" id="PTHR31084:SF0">
    <property type="entry name" value="ALPHA-L-FUCOSIDASE 2"/>
    <property type="match status" value="1"/>
</dbReference>
<evidence type="ECO:0000259" key="1">
    <source>
        <dbReference type="Pfam" id="PF21307"/>
    </source>
</evidence>
<reference evidence="4" key="1">
    <citation type="submission" date="2016-05" db="EMBL/GenBank/DDBJ databases">
        <title>Paenibacillus oryzae. sp. nov., isolated from the rice root.</title>
        <authorList>
            <person name="Zhang J."/>
            <person name="Zhang X."/>
        </authorList>
    </citation>
    <scope>NUCLEOTIDE SEQUENCE [LARGE SCALE GENOMIC DNA]</scope>
    <source>
        <strain evidence="4">KCTC13222</strain>
    </source>
</reference>
<dbReference type="GO" id="GO:0004560">
    <property type="term" value="F:alpha-L-fucosidase activity"/>
    <property type="evidence" value="ECO:0007669"/>
    <property type="project" value="TreeGrafter"/>
</dbReference>
<dbReference type="InterPro" id="IPR049053">
    <property type="entry name" value="AFCA-like_C"/>
</dbReference>
<keyword evidence="4" id="KW-1185">Reference proteome</keyword>
<dbReference type="STRING" id="512399.A8709_28535"/>
<dbReference type="Pfam" id="PF22124">
    <property type="entry name" value="Glyco_hydro_95_cat"/>
    <property type="match status" value="1"/>
</dbReference>